<gene>
    <name evidence="3" type="ORF">GCM10010961_13030</name>
</gene>
<sequence length="286" mass="30375">MKKGRSFGCFLKMFHYGEECLETAPPLLKVGSVARDTGKLLMKFRSIALAGALALSALQAQAEDLRVGVTTTGVPFTFIDTSTQKPTGAMVDLAAAIAADLDMEPEFAITQFSALIPALQTGKIDAISAGMFATDKRKEVVDFSETVYSYGDAVFVSGDDTGSYQLDDLAGEVVGAQIGTTFADQLQAKGIFSEVKLYDSLADIMRDVKLGRIKAGFGDKPIVAYQISQNPGLGVRLVDGYEPMSIGKVALAVSKDKPELLAEINAAIEAMKQSGELSAIFGKYGL</sequence>
<dbReference type="Proteomes" id="UP000611500">
    <property type="component" value="Unassembled WGS sequence"/>
</dbReference>
<comment type="caution">
    <text evidence="3">The sequence shown here is derived from an EMBL/GenBank/DDBJ whole genome shotgun (WGS) entry which is preliminary data.</text>
</comment>
<keyword evidence="1" id="KW-0732">Signal</keyword>
<dbReference type="PANTHER" id="PTHR35936">
    <property type="entry name" value="MEMBRANE-BOUND LYTIC MUREIN TRANSGLYCOSYLASE F"/>
    <property type="match status" value="1"/>
</dbReference>
<accession>A0A8J3H4H8</accession>
<evidence type="ECO:0000313" key="3">
    <source>
        <dbReference type="EMBL" id="GHG85744.1"/>
    </source>
</evidence>
<reference evidence="3" key="2">
    <citation type="submission" date="2020-09" db="EMBL/GenBank/DDBJ databases">
        <authorList>
            <person name="Sun Q."/>
            <person name="Zhou Y."/>
        </authorList>
    </citation>
    <scope>NUCLEOTIDE SEQUENCE</scope>
    <source>
        <strain evidence="3">CGMCC 1.7081</strain>
    </source>
</reference>
<dbReference type="Pfam" id="PF00497">
    <property type="entry name" value="SBP_bac_3"/>
    <property type="match status" value="1"/>
</dbReference>
<dbReference type="PANTHER" id="PTHR35936:SF17">
    <property type="entry name" value="ARGININE-BINDING EXTRACELLULAR PROTEIN ARTP"/>
    <property type="match status" value="1"/>
</dbReference>
<name>A0A8J3H4H8_9RHOB</name>
<dbReference type="EMBL" id="BNAP01000003">
    <property type="protein sequence ID" value="GHG85744.1"/>
    <property type="molecule type" value="Genomic_DNA"/>
</dbReference>
<dbReference type="InterPro" id="IPR001638">
    <property type="entry name" value="Solute-binding_3/MltF_N"/>
</dbReference>
<evidence type="ECO:0000259" key="2">
    <source>
        <dbReference type="SMART" id="SM00062"/>
    </source>
</evidence>
<proteinExistence type="predicted"/>
<dbReference type="Gene3D" id="3.40.190.10">
    <property type="entry name" value="Periplasmic binding protein-like II"/>
    <property type="match status" value="2"/>
</dbReference>
<dbReference type="AlphaFoldDB" id="A0A8J3H4H8"/>
<dbReference type="CDD" id="cd13530">
    <property type="entry name" value="PBP2_peptides_like"/>
    <property type="match status" value="1"/>
</dbReference>
<evidence type="ECO:0000313" key="4">
    <source>
        <dbReference type="Proteomes" id="UP000611500"/>
    </source>
</evidence>
<dbReference type="SUPFAM" id="SSF53850">
    <property type="entry name" value="Periplasmic binding protein-like II"/>
    <property type="match status" value="1"/>
</dbReference>
<feature type="domain" description="Solute-binding protein family 3/N-terminal" evidence="2">
    <location>
        <begin position="64"/>
        <end position="286"/>
    </location>
</feature>
<organism evidence="3 4">
    <name type="scientific">Pseudodonghicola xiamenensis</name>
    <dbReference type="NCBI Taxonomy" id="337702"/>
    <lineage>
        <taxon>Bacteria</taxon>
        <taxon>Pseudomonadati</taxon>
        <taxon>Pseudomonadota</taxon>
        <taxon>Alphaproteobacteria</taxon>
        <taxon>Rhodobacterales</taxon>
        <taxon>Paracoccaceae</taxon>
        <taxon>Pseudodonghicola</taxon>
    </lineage>
</organism>
<reference evidence="3" key="1">
    <citation type="journal article" date="2014" name="Int. J. Syst. Evol. Microbiol.">
        <title>Complete genome sequence of Corynebacterium casei LMG S-19264T (=DSM 44701T), isolated from a smear-ripened cheese.</title>
        <authorList>
            <consortium name="US DOE Joint Genome Institute (JGI-PGF)"/>
            <person name="Walter F."/>
            <person name="Albersmeier A."/>
            <person name="Kalinowski J."/>
            <person name="Ruckert C."/>
        </authorList>
    </citation>
    <scope>NUCLEOTIDE SEQUENCE</scope>
    <source>
        <strain evidence="3">CGMCC 1.7081</strain>
    </source>
</reference>
<protein>
    <submittedName>
        <fullName evidence="3">Amino acid ABC transporter substrate-binding protein</fullName>
    </submittedName>
</protein>
<evidence type="ECO:0000256" key="1">
    <source>
        <dbReference type="ARBA" id="ARBA00022729"/>
    </source>
</evidence>
<keyword evidence="4" id="KW-1185">Reference proteome</keyword>
<dbReference type="SMART" id="SM00062">
    <property type="entry name" value="PBPb"/>
    <property type="match status" value="1"/>
</dbReference>